<protein>
    <recommendedName>
        <fullName evidence="3">DUF5668 domain-containing protein</fullName>
    </recommendedName>
</protein>
<reference evidence="2" key="1">
    <citation type="submission" date="2022-10" db="EMBL/GenBank/DDBJ databases">
        <title>The complete genomes of actinobacterial strains from the NBC collection.</title>
        <authorList>
            <person name="Joergensen T.S."/>
            <person name="Alvarez Arevalo M."/>
            <person name="Sterndorff E.B."/>
            <person name="Faurdal D."/>
            <person name="Vuksanovic O."/>
            <person name="Mourched A.-S."/>
            <person name="Charusanti P."/>
            <person name="Shaw S."/>
            <person name="Blin K."/>
            <person name="Weber T."/>
        </authorList>
    </citation>
    <scope>NUCLEOTIDE SEQUENCE</scope>
    <source>
        <strain evidence="2">NBC_01393</strain>
    </source>
</reference>
<accession>A0AAU3I4X7</accession>
<evidence type="ECO:0008006" key="3">
    <source>
        <dbReference type="Google" id="ProtNLM"/>
    </source>
</evidence>
<gene>
    <name evidence="2" type="ORF">OG699_32695</name>
</gene>
<keyword evidence="1" id="KW-1133">Transmembrane helix</keyword>
<feature type="transmembrane region" description="Helical" evidence="1">
    <location>
        <begin position="90"/>
        <end position="109"/>
    </location>
</feature>
<sequence>MRSHLRIWIALALSATGLAALVDRLAPTAHLLTLLRDWSPLALVALGLGGTLRLLLAAKNVLRGPLAVTFAGALLLLLTRDPLPDSVRPYLWPLALLLAGTFMLVGMAITTPPPTGRS</sequence>
<feature type="transmembrane region" description="Helical" evidence="1">
    <location>
        <begin position="61"/>
        <end position="78"/>
    </location>
</feature>
<evidence type="ECO:0000256" key="1">
    <source>
        <dbReference type="SAM" id="Phobius"/>
    </source>
</evidence>
<feature type="transmembrane region" description="Helical" evidence="1">
    <location>
        <begin position="38"/>
        <end position="56"/>
    </location>
</feature>
<keyword evidence="1" id="KW-0472">Membrane</keyword>
<dbReference type="EMBL" id="CP109546">
    <property type="protein sequence ID" value="WTZ12320.1"/>
    <property type="molecule type" value="Genomic_DNA"/>
</dbReference>
<organism evidence="2">
    <name type="scientific">Streptomyces sp. NBC_01393</name>
    <dbReference type="NCBI Taxonomy" id="2903851"/>
    <lineage>
        <taxon>Bacteria</taxon>
        <taxon>Bacillati</taxon>
        <taxon>Actinomycetota</taxon>
        <taxon>Actinomycetes</taxon>
        <taxon>Kitasatosporales</taxon>
        <taxon>Streptomycetaceae</taxon>
        <taxon>Streptomyces</taxon>
    </lineage>
</organism>
<name>A0AAU3I4X7_9ACTN</name>
<proteinExistence type="predicted"/>
<keyword evidence="1" id="KW-0812">Transmembrane</keyword>
<evidence type="ECO:0000313" key="2">
    <source>
        <dbReference type="EMBL" id="WTZ12320.1"/>
    </source>
</evidence>
<dbReference type="AlphaFoldDB" id="A0AAU3I4X7"/>